<dbReference type="Pfam" id="PF02467">
    <property type="entry name" value="Whib"/>
    <property type="match status" value="1"/>
</dbReference>
<comment type="similarity">
    <text evidence="2 11">Belongs to the WhiB family.</text>
</comment>
<evidence type="ECO:0000256" key="7">
    <source>
        <dbReference type="ARBA" id="ARBA00023015"/>
    </source>
</evidence>
<dbReference type="PANTHER" id="PTHR38839">
    <property type="entry name" value="TRANSCRIPTIONAL REGULATOR WHID-RELATED"/>
    <property type="match status" value="1"/>
</dbReference>
<evidence type="ECO:0000256" key="10">
    <source>
        <dbReference type="ARBA" id="ARBA00023163"/>
    </source>
</evidence>
<dbReference type="InterPro" id="IPR034768">
    <property type="entry name" value="4FE4S_WBL"/>
</dbReference>
<dbReference type="HAMAP" id="MF_01479">
    <property type="entry name" value="WhiB"/>
    <property type="match status" value="1"/>
</dbReference>
<comment type="cofactor">
    <cofactor evidence="11">
        <name>[4Fe-4S] cluster</name>
        <dbReference type="ChEBI" id="CHEBI:49883"/>
    </cofactor>
    <text evidence="11">Binds 1 [4Fe-4S] cluster per subunit. Following nitrosylation of the [4Fe-4S] cluster binds 1 [4Fe-8(NO)] cluster per subunit.</text>
</comment>
<keyword evidence="8 11" id="KW-0238">DNA-binding</keyword>
<dbReference type="InterPro" id="IPR003482">
    <property type="entry name" value="Whib"/>
</dbReference>
<keyword evidence="6 11" id="KW-0411">Iron-sulfur</keyword>
<dbReference type="EMBL" id="JAVTLL010000027">
    <property type="protein sequence ID" value="MDT7845650.1"/>
    <property type="molecule type" value="Genomic_DNA"/>
</dbReference>
<proteinExistence type="inferred from homology"/>
<dbReference type="PROSITE" id="PS51674">
    <property type="entry name" value="4FE4S_WBL"/>
    <property type="match status" value="1"/>
</dbReference>
<evidence type="ECO:0000259" key="12">
    <source>
        <dbReference type="PROSITE" id="PS51674"/>
    </source>
</evidence>
<evidence type="ECO:0000256" key="3">
    <source>
        <dbReference type="ARBA" id="ARBA00022485"/>
    </source>
</evidence>
<keyword evidence="5 11" id="KW-0408">Iron</keyword>
<reference evidence="14" key="1">
    <citation type="submission" date="2023-07" db="EMBL/GenBank/DDBJ databases">
        <title>Draft genome sequence of the endophytic actinobacterium Streptomyces justiciae WPN32, a potential antibiotic producer.</title>
        <authorList>
            <person name="Yasawong M."/>
            <person name="Pana W."/>
            <person name="Ganta P."/>
            <person name="Santapan N."/>
            <person name="Songngamsuk T."/>
            <person name="Phatcharaharikarn M."/>
            <person name="Kerdtoob S."/>
            <person name="Nantapong N."/>
        </authorList>
    </citation>
    <scope>NUCLEOTIDE SEQUENCE [LARGE SCALE GENOMIC DNA]</scope>
    <source>
        <strain evidence="14">WPN32</strain>
    </source>
</reference>
<gene>
    <name evidence="11" type="primary">whiB</name>
    <name evidence="13" type="ORF">RQC66_33545</name>
</gene>
<sequence length="87" mass="9759">MNWRVRALCRGDDPEMFFPIGNTTRGPGLKQTEAAKAVCGRCPVVRQCLDWAMESPVEGIWGGTTESERRAARRRLVRESLTDTAHV</sequence>
<evidence type="ECO:0000256" key="8">
    <source>
        <dbReference type="ARBA" id="ARBA00023125"/>
    </source>
</evidence>
<evidence type="ECO:0000256" key="11">
    <source>
        <dbReference type="HAMAP-Rule" id="MF_01479"/>
    </source>
</evidence>
<keyword evidence="11" id="KW-0963">Cytoplasm</keyword>
<comment type="PTM">
    <text evidence="11">The Fe-S cluster can be nitrosylated by nitric oxide (NO).</text>
</comment>
<protein>
    <recommendedName>
        <fullName evidence="11">Transcriptional regulator WhiB</fullName>
    </recommendedName>
</protein>
<keyword evidence="14" id="KW-1185">Reference proteome</keyword>
<evidence type="ECO:0000313" key="14">
    <source>
        <dbReference type="Proteomes" id="UP001257948"/>
    </source>
</evidence>
<keyword evidence="4 11" id="KW-0479">Metal-binding</keyword>
<accession>A0ABU3M2J8</accession>
<feature type="domain" description="4Fe-4S Wbl-type" evidence="12">
    <location>
        <begin position="8"/>
        <end position="71"/>
    </location>
</feature>
<keyword evidence="10 11" id="KW-0804">Transcription</keyword>
<feature type="binding site" evidence="11">
    <location>
        <position position="39"/>
    </location>
    <ligand>
        <name>[4Fe-4S] cluster</name>
        <dbReference type="ChEBI" id="CHEBI:49883"/>
    </ligand>
</feature>
<evidence type="ECO:0000256" key="5">
    <source>
        <dbReference type="ARBA" id="ARBA00023004"/>
    </source>
</evidence>
<evidence type="ECO:0000256" key="4">
    <source>
        <dbReference type="ARBA" id="ARBA00022723"/>
    </source>
</evidence>
<comment type="function">
    <text evidence="11">Acts as a transcriptional regulator. Probably redox-responsive. The apo- but not holo-form probably binds DNA.</text>
</comment>
<dbReference type="PANTHER" id="PTHR38839:SF6">
    <property type="entry name" value="TRANSCRIPTIONAL REGULATOR WHIB1"/>
    <property type="match status" value="1"/>
</dbReference>
<feature type="binding site" evidence="11">
    <location>
        <position position="48"/>
    </location>
    <ligand>
        <name>[4Fe-4S] cluster</name>
        <dbReference type="ChEBI" id="CHEBI:49883"/>
    </ligand>
</feature>
<feature type="binding site" evidence="11">
    <location>
        <position position="9"/>
    </location>
    <ligand>
        <name>[4Fe-4S] cluster</name>
        <dbReference type="ChEBI" id="CHEBI:49883"/>
    </ligand>
</feature>
<name>A0ABU3M2J8_9ACTN</name>
<evidence type="ECO:0000256" key="9">
    <source>
        <dbReference type="ARBA" id="ARBA00023157"/>
    </source>
</evidence>
<keyword evidence="7 11" id="KW-0805">Transcription regulation</keyword>
<comment type="PTM">
    <text evidence="11">Upon Fe-S cluster removal intramolecular disulfide bonds are formed.</text>
</comment>
<comment type="caution">
    <text evidence="13">The sequence shown here is derived from an EMBL/GenBank/DDBJ whole genome shotgun (WGS) entry which is preliminary data.</text>
</comment>
<dbReference type="RefSeq" id="WP_314205850.1">
    <property type="nucleotide sequence ID" value="NZ_JAVTLL010000027.1"/>
</dbReference>
<evidence type="ECO:0000256" key="1">
    <source>
        <dbReference type="ARBA" id="ARBA00004496"/>
    </source>
</evidence>
<evidence type="ECO:0000256" key="6">
    <source>
        <dbReference type="ARBA" id="ARBA00023014"/>
    </source>
</evidence>
<feature type="binding site" evidence="11">
    <location>
        <position position="42"/>
    </location>
    <ligand>
        <name>[4Fe-4S] cluster</name>
        <dbReference type="ChEBI" id="CHEBI:49883"/>
    </ligand>
</feature>
<evidence type="ECO:0000256" key="2">
    <source>
        <dbReference type="ARBA" id="ARBA00006597"/>
    </source>
</evidence>
<keyword evidence="9 11" id="KW-1015">Disulfide bond</keyword>
<organism evidence="13 14">
    <name type="scientific">Streptomyces justiciae</name>
    <dbReference type="NCBI Taxonomy" id="2780140"/>
    <lineage>
        <taxon>Bacteria</taxon>
        <taxon>Bacillati</taxon>
        <taxon>Actinomycetota</taxon>
        <taxon>Actinomycetes</taxon>
        <taxon>Kitasatosporales</taxon>
        <taxon>Streptomycetaceae</taxon>
        <taxon>Streptomyces</taxon>
    </lineage>
</organism>
<comment type="subcellular location">
    <subcellularLocation>
        <location evidence="1 11">Cytoplasm</location>
    </subcellularLocation>
</comment>
<evidence type="ECO:0000313" key="13">
    <source>
        <dbReference type="EMBL" id="MDT7845650.1"/>
    </source>
</evidence>
<keyword evidence="3 11" id="KW-0004">4Fe-4S</keyword>
<dbReference type="Proteomes" id="UP001257948">
    <property type="component" value="Unassembled WGS sequence"/>
</dbReference>